<feature type="transmembrane region" description="Helical" evidence="7">
    <location>
        <begin position="174"/>
        <end position="195"/>
    </location>
</feature>
<dbReference type="Gene3D" id="1.20.1250.20">
    <property type="entry name" value="MFS general substrate transporter like domains"/>
    <property type="match status" value="2"/>
</dbReference>
<feature type="transmembrane region" description="Helical" evidence="7">
    <location>
        <begin position="283"/>
        <end position="301"/>
    </location>
</feature>
<evidence type="ECO:0000256" key="3">
    <source>
        <dbReference type="ARBA" id="ARBA00022448"/>
    </source>
</evidence>
<feature type="transmembrane region" description="Helical" evidence="7">
    <location>
        <begin position="147"/>
        <end position="168"/>
    </location>
</feature>
<dbReference type="InterPro" id="IPR011701">
    <property type="entry name" value="MFS"/>
</dbReference>
<comment type="caution">
    <text evidence="8">The sequence shown here is derived from an EMBL/GenBank/DDBJ whole genome shotgun (WGS) entry which is preliminary data.</text>
</comment>
<feature type="transmembrane region" description="Helical" evidence="7">
    <location>
        <begin position="307"/>
        <end position="328"/>
    </location>
</feature>
<feature type="transmembrane region" description="Helical" evidence="7">
    <location>
        <begin position="75"/>
        <end position="98"/>
    </location>
</feature>
<dbReference type="GO" id="GO:0022857">
    <property type="term" value="F:transmembrane transporter activity"/>
    <property type="evidence" value="ECO:0007669"/>
    <property type="project" value="InterPro"/>
</dbReference>
<dbReference type="PANTHER" id="PTHR23514">
    <property type="entry name" value="BYPASS OF STOP CODON PROTEIN 6"/>
    <property type="match status" value="1"/>
</dbReference>
<evidence type="ECO:0000256" key="4">
    <source>
        <dbReference type="ARBA" id="ARBA00022692"/>
    </source>
</evidence>
<accession>A0A9D1REM9</accession>
<reference evidence="8" key="2">
    <citation type="submission" date="2021-04" db="EMBL/GenBank/DDBJ databases">
        <authorList>
            <person name="Gilroy R."/>
        </authorList>
    </citation>
    <scope>NUCLEOTIDE SEQUENCE</scope>
    <source>
        <strain evidence="8">421</strain>
    </source>
</reference>
<evidence type="ECO:0000313" key="9">
    <source>
        <dbReference type="Proteomes" id="UP000824205"/>
    </source>
</evidence>
<feature type="transmembrane region" description="Helical" evidence="7">
    <location>
        <begin position="104"/>
        <end position="126"/>
    </location>
</feature>
<feature type="transmembrane region" description="Helical" evidence="7">
    <location>
        <begin position="340"/>
        <end position="361"/>
    </location>
</feature>
<dbReference type="InterPro" id="IPR051788">
    <property type="entry name" value="MFS_Transporter"/>
</dbReference>
<keyword evidence="5 7" id="KW-1133">Transmembrane helix</keyword>
<keyword evidence="4 7" id="KW-0812">Transmembrane</keyword>
<organism evidence="8 9">
    <name type="scientific">Candidatus Eubacterium faecipullorum</name>
    <dbReference type="NCBI Taxonomy" id="2838571"/>
    <lineage>
        <taxon>Bacteria</taxon>
        <taxon>Bacillati</taxon>
        <taxon>Bacillota</taxon>
        <taxon>Clostridia</taxon>
        <taxon>Eubacteriales</taxon>
        <taxon>Eubacteriaceae</taxon>
        <taxon>Eubacterium</taxon>
    </lineage>
</organism>
<dbReference type="Proteomes" id="UP000824205">
    <property type="component" value="Unassembled WGS sequence"/>
</dbReference>
<name>A0A9D1REM9_9FIRM</name>
<feature type="transmembrane region" description="Helical" evidence="7">
    <location>
        <begin position="12"/>
        <end position="36"/>
    </location>
</feature>
<dbReference type="InterPro" id="IPR036259">
    <property type="entry name" value="MFS_trans_sf"/>
</dbReference>
<dbReference type="Pfam" id="PF07690">
    <property type="entry name" value="MFS_1"/>
    <property type="match status" value="1"/>
</dbReference>
<comment type="subcellular location">
    <subcellularLocation>
        <location evidence="1">Cell membrane</location>
        <topology evidence="1">Multi-pass membrane protein</topology>
    </subcellularLocation>
</comment>
<evidence type="ECO:0000313" key="8">
    <source>
        <dbReference type="EMBL" id="HIW85151.1"/>
    </source>
</evidence>
<gene>
    <name evidence="8" type="ORF">IAA48_01510</name>
</gene>
<evidence type="ECO:0000256" key="6">
    <source>
        <dbReference type="ARBA" id="ARBA00023136"/>
    </source>
</evidence>
<protein>
    <submittedName>
        <fullName evidence="8">MFS transporter</fullName>
    </submittedName>
</protein>
<feature type="transmembrane region" description="Helical" evidence="7">
    <location>
        <begin position="215"/>
        <end position="234"/>
    </location>
</feature>
<evidence type="ECO:0000256" key="5">
    <source>
        <dbReference type="ARBA" id="ARBA00022989"/>
    </source>
</evidence>
<comment type="similarity">
    <text evidence="2">Belongs to the major facilitator superfamily.</text>
</comment>
<evidence type="ECO:0000256" key="7">
    <source>
        <dbReference type="SAM" id="Phobius"/>
    </source>
</evidence>
<feature type="transmembrane region" description="Helical" evidence="7">
    <location>
        <begin position="373"/>
        <end position="394"/>
    </location>
</feature>
<proteinExistence type="inferred from homology"/>
<sequence>MRSLKSRLGYSHTLAACCLAYVTQSVAAMFLPLLFVRFGSEFGLSIESLTALITVTFFTQIFVDSAAPFIVEKTGYRALAVAAACFSFSGIAGLSFMADIIPGAFWGLFICTVLYAIGSGLIEVLITPIVDSCPTTKKAGSMAFVHSAYCAGCVLVVLLSTVFFAVFGIEHWRVLALCFAAVPLVAAVSFLLVPIRTPEEVRERGSVKDMIKTPLFWIFGVVMICAGASELSMSQWASAFAEAGLGVSKTMGDLLGPCAFAFLMFLGRIIYGKISDRVDIIKIMLLCSALCVASYLTACFAKNPVVALMGCCVCGLAVAPMWPATFSLSSKYMPNISSAVFAAYALMGDLGCTGGPTAVGMLSGDSSNIAKGLSIAVIFPVVLAVCLVAVKLVSRRKSCREANR</sequence>
<evidence type="ECO:0000256" key="1">
    <source>
        <dbReference type="ARBA" id="ARBA00004651"/>
    </source>
</evidence>
<dbReference type="SUPFAM" id="SSF103473">
    <property type="entry name" value="MFS general substrate transporter"/>
    <property type="match status" value="1"/>
</dbReference>
<dbReference type="GO" id="GO:0005886">
    <property type="term" value="C:plasma membrane"/>
    <property type="evidence" value="ECO:0007669"/>
    <property type="project" value="UniProtKB-SubCell"/>
</dbReference>
<feature type="transmembrane region" description="Helical" evidence="7">
    <location>
        <begin position="42"/>
        <end position="63"/>
    </location>
</feature>
<keyword evidence="6 7" id="KW-0472">Membrane</keyword>
<dbReference type="PANTHER" id="PTHR23514:SF3">
    <property type="entry name" value="BYPASS OF STOP CODON PROTEIN 6"/>
    <property type="match status" value="1"/>
</dbReference>
<keyword evidence="3" id="KW-0813">Transport</keyword>
<evidence type="ECO:0000256" key="2">
    <source>
        <dbReference type="ARBA" id="ARBA00008335"/>
    </source>
</evidence>
<reference evidence="8" key="1">
    <citation type="journal article" date="2021" name="PeerJ">
        <title>Extensive microbial diversity within the chicken gut microbiome revealed by metagenomics and culture.</title>
        <authorList>
            <person name="Gilroy R."/>
            <person name="Ravi A."/>
            <person name="Getino M."/>
            <person name="Pursley I."/>
            <person name="Horton D.L."/>
            <person name="Alikhan N.F."/>
            <person name="Baker D."/>
            <person name="Gharbi K."/>
            <person name="Hall N."/>
            <person name="Watson M."/>
            <person name="Adriaenssens E.M."/>
            <person name="Foster-Nyarko E."/>
            <person name="Jarju S."/>
            <person name="Secka A."/>
            <person name="Antonio M."/>
            <person name="Oren A."/>
            <person name="Chaudhuri R.R."/>
            <person name="La Ragione R."/>
            <person name="Hildebrand F."/>
            <person name="Pallen M.J."/>
        </authorList>
    </citation>
    <scope>NUCLEOTIDE SEQUENCE</scope>
    <source>
        <strain evidence="8">421</strain>
    </source>
</reference>
<dbReference type="AlphaFoldDB" id="A0A9D1REM9"/>
<dbReference type="EMBL" id="DXGE01000006">
    <property type="protein sequence ID" value="HIW85151.1"/>
    <property type="molecule type" value="Genomic_DNA"/>
</dbReference>
<feature type="transmembrane region" description="Helical" evidence="7">
    <location>
        <begin position="254"/>
        <end position="271"/>
    </location>
</feature>